<accession>A0A484MQJ4</accession>
<name>A0A484MQJ4_9ASTE</name>
<keyword evidence="4" id="KW-1185">Reference proteome</keyword>
<dbReference type="OrthoDB" id="1284511at2759"/>
<evidence type="ECO:0000259" key="2">
    <source>
        <dbReference type="Pfam" id="PF20241"/>
    </source>
</evidence>
<feature type="compositionally biased region" description="Acidic residues" evidence="1">
    <location>
        <begin position="92"/>
        <end position="110"/>
    </location>
</feature>
<dbReference type="AlphaFoldDB" id="A0A484MQJ4"/>
<evidence type="ECO:0000313" key="3">
    <source>
        <dbReference type="EMBL" id="VFQ91145.1"/>
    </source>
</evidence>
<evidence type="ECO:0000313" key="4">
    <source>
        <dbReference type="Proteomes" id="UP000595140"/>
    </source>
</evidence>
<feature type="domain" description="DUF6598" evidence="2">
    <location>
        <begin position="137"/>
        <end position="267"/>
    </location>
</feature>
<dbReference type="EMBL" id="OOIL02004257">
    <property type="protein sequence ID" value="VFQ91145.1"/>
    <property type="molecule type" value="Genomic_DNA"/>
</dbReference>
<dbReference type="InterPro" id="IPR046533">
    <property type="entry name" value="DUF6598"/>
</dbReference>
<protein>
    <recommendedName>
        <fullName evidence="2">DUF6598 domain-containing protein</fullName>
    </recommendedName>
</protein>
<feature type="region of interest" description="Disordered" evidence="1">
    <location>
        <begin position="83"/>
        <end position="118"/>
    </location>
</feature>
<reference evidence="3 4" key="1">
    <citation type="submission" date="2018-04" db="EMBL/GenBank/DDBJ databases">
        <authorList>
            <person name="Vogel A."/>
        </authorList>
    </citation>
    <scope>NUCLEOTIDE SEQUENCE [LARGE SCALE GENOMIC DNA]</scope>
</reference>
<dbReference type="Pfam" id="PF20241">
    <property type="entry name" value="DUF6598"/>
    <property type="match status" value="1"/>
</dbReference>
<gene>
    <name evidence="3" type="ORF">CCAM_LOCUS32921</name>
</gene>
<dbReference type="Proteomes" id="UP000595140">
    <property type="component" value="Unassembled WGS sequence"/>
</dbReference>
<evidence type="ECO:0000256" key="1">
    <source>
        <dbReference type="SAM" id="MobiDB-lite"/>
    </source>
</evidence>
<proteinExistence type="predicted"/>
<organism evidence="3 4">
    <name type="scientific">Cuscuta campestris</name>
    <dbReference type="NCBI Taxonomy" id="132261"/>
    <lineage>
        <taxon>Eukaryota</taxon>
        <taxon>Viridiplantae</taxon>
        <taxon>Streptophyta</taxon>
        <taxon>Embryophyta</taxon>
        <taxon>Tracheophyta</taxon>
        <taxon>Spermatophyta</taxon>
        <taxon>Magnoliopsida</taxon>
        <taxon>eudicotyledons</taxon>
        <taxon>Gunneridae</taxon>
        <taxon>Pentapetalae</taxon>
        <taxon>asterids</taxon>
        <taxon>lamiids</taxon>
        <taxon>Solanales</taxon>
        <taxon>Convolvulaceae</taxon>
        <taxon>Cuscuteae</taxon>
        <taxon>Cuscuta</taxon>
        <taxon>Cuscuta subgen. Grammica</taxon>
        <taxon>Cuscuta sect. Cleistogrammica</taxon>
    </lineage>
</organism>
<sequence>MSRSWVGLSANTSLIIDIHLSEYRTEHKILRKSLDVQIRNDVPCGDDFIIGDICITVSVLWYSPTQGRCFKEKSGMLLDNVSSRHELSSQETSEEEDDGDDEMSESDDTQSGDTEGPSNISRCWKCAHLDIPLASSALQIFSVFIGREKLKALQIYGSIKVLSPPCSYYIFNKEASGAFGLGEGCKTIPVLHGPGVRDDCRTVKTEFDLKDLSSPLHIRGRVKLHWSLFINSPTWNDKLLCSVVQGEHGFAAVHYALFSEAVQANVQRS</sequence>